<dbReference type="PRINTS" id="PR00420">
    <property type="entry name" value="RNGMNOXGNASE"/>
</dbReference>
<dbReference type="InterPro" id="IPR050493">
    <property type="entry name" value="FAD-dep_Monooxygenase_BioMet"/>
</dbReference>
<proteinExistence type="inferred from homology"/>
<keyword evidence="8" id="KW-1185">Reference proteome</keyword>
<dbReference type="InterPro" id="IPR002938">
    <property type="entry name" value="FAD-bd"/>
</dbReference>
<evidence type="ECO:0000256" key="4">
    <source>
        <dbReference type="ARBA" id="ARBA00023002"/>
    </source>
</evidence>
<comment type="similarity">
    <text evidence="1">Belongs to the paxM FAD-dependent monooxygenase family.</text>
</comment>
<evidence type="ECO:0000259" key="6">
    <source>
        <dbReference type="Pfam" id="PF01494"/>
    </source>
</evidence>
<keyword evidence="2" id="KW-0285">Flavoprotein</keyword>
<sequence>MASSRDPQIAVVGASLTALTFTLSLLHHNPSLDPSRITLYESRPPADQPGGQWLTRGASASENPTRPWLLTPNSLKILAKLGIYERIKDKAFAMSKTVYRDVDGKFLGSATFGGVEEFGYDALRIERMVLLPILLQVIESKGIKINYHTSVRGILAEDDSGITFSIRQNNHTQTLKTDLLIGCDGIHSKIRPHVLDHPCNLTYHGMIMVPFKFDTNKIRYTTGFDPSELSLGVLTAKGAIMMVPADPSGTPSMSFRQFKYPEQTREGWEALDADKEKLAKMLTEDIEEWASESDFVRSIFEQVKAQDTLVWPVYSLPKLDRWVSEGGKVVIIGDAAHSLIPAAAQGANVSIEDSWTLARVLGGTISEQKNDVKNDALQHWQATRNERIAKVQKLSLQLMNARLPPQEQAKLPKDQVFDFESQGNDLKWLFEGVD</sequence>
<keyword evidence="3" id="KW-0274">FAD</keyword>
<dbReference type="EMBL" id="JAXOVC010000010">
    <property type="protein sequence ID" value="KAK4496531.1"/>
    <property type="molecule type" value="Genomic_DNA"/>
</dbReference>
<evidence type="ECO:0000313" key="8">
    <source>
        <dbReference type="Proteomes" id="UP001305779"/>
    </source>
</evidence>
<feature type="domain" description="FAD-binding" evidence="6">
    <location>
        <begin position="56"/>
        <end position="389"/>
    </location>
</feature>
<dbReference type="SUPFAM" id="SSF51905">
    <property type="entry name" value="FAD/NAD(P)-binding domain"/>
    <property type="match status" value="1"/>
</dbReference>
<protein>
    <recommendedName>
        <fullName evidence="6">FAD-binding domain-containing protein</fullName>
    </recommendedName>
</protein>
<evidence type="ECO:0000256" key="2">
    <source>
        <dbReference type="ARBA" id="ARBA00022630"/>
    </source>
</evidence>
<organism evidence="7 8">
    <name type="scientific">Zasmidium cellare</name>
    <name type="common">Wine cellar mold</name>
    <name type="synonym">Racodium cellare</name>
    <dbReference type="NCBI Taxonomy" id="395010"/>
    <lineage>
        <taxon>Eukaryota</taxon>
        <taxon>Fungi</taxon>
        <taxon>Dikarya</taxon>
        <taxon>Ascomycota</taxon>
        <taxon>Pezizomycotina</taxon>
        <taxon>Dothideomycetes</taxon>
        <taxon>Dothideomycetidae</taxon>
        <taxon>Mycosphaerellales</taxon>
        <taxon>Mycosphaerellaceae</taxon>
        <taxon>Zasmidium</taxon>
    </lineage>
</organism>
<dbReference type="PANTHER" id="PTHR13789:SF316">
    <property type="entry name" value="FAD-BINDING DOMAIN-CONTAINING PROTEIN"/>
    <property type="match status" value="1"/>
</dbReference>
<dbReference type="InterPro" id="IPR036188">
    <property type="entry name" value="FAD/NAD-bd_sf"/>
</dbReference>
<evidence type="ECO:0000256" key="1">
    <source>
        <dbReference type="ARBA" id="ARBA00007992"/>
    </source>
</evidence>
<evidence type="ECO:0000256" key="5">
    <source>
        <dbReference type="ARBA" id="ARBA00023033"/>
    </source>
</evidence>
<accession>A0ABR0E535</accession>
<dbReference type="Pfam" id="PF01494">
    <property type="entry name" value="FAD_binding_3"/>
    <property type="match status" value="1"/>
</dbReference>
<name>A0ABR0E535_ZASCE</name>
<keyword evidence="4" id="KW-0560">Oxidoreductase</keyword>
<evidence type="ECO:0000256" key="3">
    <source>
        <dbReference type="ARBA" id="ARBA00022827"/>
    </source>
</evidence>
<comment type="caution">
    <text evidence="7">The sequence shown here is derived from an EMBL/GenBank/DDBJ whole genome shotgun (WGS) entry which is preliminary data.</text>
</comment>
<dbReference type="PANTHER" id="PTHR13789">
    <property type="entry name" value="MONOOXYGENASE"/>
    <property type="match status" value="1"/>
</dbReference>
<reference evidence="7 8" key="1">
    <citation type="journal article" date="2023" name="G3 (Bethesda)">
        <title>A chromosome-level genome assembly of Zasmidium syzygii isolated from banana leaves.</title>
        <authorList>
            <person name="van Westerhoven A.C."/>
            <person name="Mehrabi R."/>
            <person name="Talebi R."/>
            <person name="Steentjes M.B.F."/>
            <person name="Corcolon B."/>
            <person name="Chong P.A."/>
            <person name="Kema G.H.J."/>
            <person name="Seidl M.F."/>
        </authorList>
    </citation>
    <scope>NUCLEOTIDE SEQUENCE [LARGE SCALE GENOMIC DNA]</scope>
    <source>
        <strain evidence="7 8">P124</strain>
    </source>
</reference>
<gene>
    <name evidence="7" type="ORF">PRZ48_012511</name>
</gene>
<keyword evidence="5" id="KW-0503">Monooxygenase</keyword>
<dbReference type="Gene3D" id="3.50.50.60">
    <property type="entry name" value="FAD/NAD(P)-binding domain"/>
    <property type="match status" value="1"/>
</dbReference>
<evidence type="ECO:0000313" key="7">
    <source>
        <dbReference type="EMBL" id="KAK4496531.1"/>
    </source>
</evidence>
<dbReference type="Proteomes" id="UP001305779">
    <property type="component" value="Unassembled WGS sequence"/>
</dbReference>